<name>A0A5S3Z8F6_9GAMM</name>
<proteinExistence type="predicted"/>
<dbReference type="EMBL" id="PNCG01000002">
    <property type="protein sequence ID" value="TMP88160.1"/>
    <property type="molecule type" value="Genomic_DNA"/>
</dbReference>
<sequence>MHYPLCLLALLISTSNNANTTSSLPDTLLEERQVVIKQADKYDWLRLNSGEWLKGELKSLYDKKVEFESDILDTLIIDQEDIYMVISGRSHSVRFNDGTVQQGSLNISGGYVVVGNSPSQYRYQDLVSIAPRAEDELSAWSIKVGVGANLSRGNTEQTELSASVDIKRRTASNRLLITALADRTANDDKVTENNVRANGTFDWFYTSSLYFRPVFFEYYRDPFQNIDNKYTLGAGFGYYLIDTDKLEWDIGAGPAYQRTEFSDVAAGQDTSNSSTSFYFESNLDYEWRTNVDLKFDYRFTFAENASGGNAQHALAGASIDITNDIDLDLSLVWDHLASPVANADGSIPKQDDYKMIVSLGVEL</sequence>
<protein>
    <submittedName>
        <fullName evidence="2">DUF481 domain-containing protein</fullName>
    </submittedName>
</protein>
<dbReference type="Proteomes" id="UP000305874">
    <property type="component" value="Unassembled WGS sequence"/>
</dbReference>
<dbReference type="STRING" id="151081.TW72_03805"/>
<comment type="caution">
    <text evidence="2">The sequence shown here is derived from an EMBL/GenBank/DDBJ whole genome shotgun (WGS) entry which is preliminary data.</text>
</comment>
<reference evidence="3" key="2">
    <citation type="submission" date="2019-06" db="EMBL/GenBank/DDBJ databases">
        <title>Co-occurence of chitin degradation, pigmentation and bioactivity in marine Pseudoalteromonas.</title>
        <authorList>
            <person name="Sonnenschein E.C."/>
            <person name="Bech P.K."/>
        </authorList>
    </citation>
    <scope>NUCLEOTIDE SEQUENCE [LARGE SCALE GENOMIC DNA]</scope>
    <source>
        <strain evidence="3">S2897</strain>
    </source>
</reference>
<evidence type="ECO:0000313" key="3">
    <source>
        <dbReference type="Proteomes" id="UP000305874"/>
    </source>
</evidence>
<keyword evidence="1" id="KW-0732">Signal</keyword>
<accession>A0A5S3Z8F6</accession>
<feature type="signal peptide" evidence="1">
    <location>
        <begin position="1"/>
        <end position="18"/>
    </location>
</feature>
<feature type="chain" id="PRO_5024312554" evidence="1">
    <location>
        <begin position="19"/>
        <end position="363"/>
    </location>
</feature>
<evidence type="ECO:0000256" key="1">
    <source>
        <dbReference type="SAM" id="SignalP"/>
    </source>
</evidence>
<gene>
    <name evidence="2" type="ORF">CWC05_01595</name>
</gene>
<dbReference type="Pfam" id="PF04338">
    <property type="entry name" value="DUF481"/>
    <property type="match status" value="1"/>
</dbReference>
<dbReference type="InterPro" id="IPR007433">
    <property type="entry name" value="DUF481"/>
</dbReference>
<organism evidence="2 3">
    <name type="scientific">Pseudoalteromonas ruthenica</name>
    <dbReference type="NCBI Taxonomy" id="151081"/>
    <lineage>
        <taxon>Bacteria</taxon>
        <taxon>Pseudomonadati</taxon>
        <taxon>Pseudomonadota</taxon>
        <taxon>Gammaproteobacteria</taxon>
        <taxon>Alteromonadales</taxon>
        <taxon>Pseudoalteromonadaceae</taxon>
        <taxon>Pseudoalteromonas</taxon>
    </lineage>
</organism>
<dbReference type="AlphaFoldDB" id="A0A5S3Z8F6"/>
<reference evidence="2 3" key="1">
    <citation type="submission" date="2017-12" db="EMBL/GenBank/DDBJ databases">
        <authorList>
            <person name="Paulsen S."/>
            <person name="Gram L.K."/>
        </authorList>
    </citation>
    <scope>NUCLEOTIDE SEQUENCE [LARGE SCALE GENOMIC DNA]</scope>
    <source>
        <strain evidence="2 3">S2897</strain>
    </source>
</reference>
<evidence type="ECO:0000313" key="2">
    <source>
        <dbReference type="EMBL" id="TMP88160.1"/>
    </source>
</evidence>
<dbReference type="RefSeq" id="WP_138547167.1">
    <property type="nucleotide sequence ID" value="NZ_PNCG01000002.1"/>
</dbReference>